<feature type="domain" description="Serine aminopeptidase S33" evidence="1">
    <location>
        <begin position="43"/>
        <end position="295"/>
    </location>
</feature>
<name>A0A840CQT1_9BACT</name>
<organism evidence="2 3">
    <name type="scientific">Dysgonomonas hofstadii</name>
    <dbReference type="NCBI Taxonomy" id="637886"/>
    <lineage>
        <taxon>Bacteria</taxon>
        <taxon>Pseudomonadati</taxon>
        <taxon>Bacteroidota</taxon>
        <taxon>Bacteroidia</taxon>
        <taxon>Bacteroidales</taxon>
        <taxon>Dysgonomonadaceae</taxon>
        <taxon>Dysgonomonas</taxon>
    </lineage>
</organism>
<evidence type="ECO:0000259" key="1">
    <source>
        <dbReference type="Pfam" id="PF12146"/>
    </source>
</evidence>
<dbReference type="RefSeq" id="WP_183307908.1">
    <property type="nucleotide sequence ID" value="NZ_JACIEP010000010.1"/>
</dbReference>
<protein>
    <submittedName>
        <fullName evidence="2">Alpha-beta hydrolase superfamily lysophospholipase</fullName>
    </submittedName>
</protein>
<sequence>MASSLLYTEDILRNGFEEQTIPLIDDYEGPAIATLIRHKAKEESDRAVLYIHGFNDYFFQSEMAYKFNEQGYNFYAVDLRKYGRSHLPNQKFNDIRNLKAYYEEIEKALITIHSELNKEVILFGHSTGGLILTLYAKNHADSNLFSALVLNSPFFEFNQSRIVKILLPLVSFAGNFLPDVTITGGFTEKYGESIHKSFSGEWSYDLSWKPNVAPKVNLGWLHAIYKGQKELKRKFRIPKPVLVLHSAKSTDNIEDNQQIQTRDAILDVKDIQKIAANIKGNVEITAIEGGLHDLILSPKTVREKVYATIFSWLKKNNL</sequence>
<evidence type="ECO:0000313" key="2">
    <source>
        <dbReference type="EMBL" id="MBB4037029.1"/>
    </source>
</evidence>
<dbReference type="InterPro" id="IPR029058">
    <property type="entry name" value="AB_hydrolase_fold"/>
</dbReference>
<dbReference type="GO" id="GO:0016787">
    <property type="term" value="F:hydrolase activity"/>
    <property type="evidence" value="ECO:0007669"/>
    <property type="project" value="UniProtKB-KW"/>
</dbReference>
<dbReference type="InterPro" id="IPR022742">
    <property type="entry name" value="Hydrolase_4"/>
</dbReference>
<proteinExistence type="predicted"/>
<dbReference type="EMBL" id="JACIEP010000010">
    <property type="protein sequence ID" value="MBB4037029.1"/>
    <property type="molecule type" value="Genomic_DNA"/>
</dbReference>
<comment type="caution">
    <text evidence="2">The sequence shown here is derived from an EMBL/GenBank/DDBJ whole genome shotgun (WGS) entry which is preliminary data.</text>
</comment>
<dbReference type="PANTHER" id="PTHR11614">
    <property type="entry name" value="PHOSPHOLIPASE-RELATED"/>
    <property type="match status" value="1"/>
</dbReference>
<gene>
    <name evidence="2" type="ORF">GGR21_002943</name>
</gene>
<dbReference type="SUPFAM" id="SSF53474">
    <property type="entry name" value="alpha/beta-Hydrolases"/>
    <property type="match status" value="1"/>
</dbReference>
<keyword evidence="3" id="KW-1185">Reference proteome</keyword>
<accession>A0A840CQT1</accession>
<dbReference type="Pfam" id="PF12146">
    <property type="entry name" value="Hydrolase_4"/>
    <property type="match status" value="1"/>
</dbReference>
<keyword evidence="2" id="KW-0378">Hydrolase</keyword>
<dbReference type="Gene3D" id="3.40.50.1820">
    <property type="entry name" value="alpha/beta hydrolase"/>
    <property type="match status" value="1"/>
</dbReference>
<evidence type="ECO:0000313" key="3">
    <source>
        <dbReference type="Proteomes" id="UP000555103"/>
    </source>
</evidence>
<dbReference type="Proteomes" id="UP000555103">
    <property type="component" value="Unassembled WGS sequence"/>
</dbReference>
<dbReference type="AlphaFoldDB" id="A0A840CQT1"/>
<reference evidence="2 3" key="1">
    <citation type="submission" date="2020-08" db="EMBL/GenBank/DDBJ databases">
        <title>Genomic Encyclopedia of Type Strains, Phase IV (KMG-IV): sequencing the most valuable type-strain genomes for metagenomic binning, comparative biology and taxonomic classification.</title>
        <authorList>
            <person name="Goeker M."/>
        </authorList>
    </citation>
    <scope>NUCLEOTIDE SEQUENCE [LARGE SCALE GENOMIC DNA]</scope>
    <source>
        <strain evidence="2 3">DSM 104969</strain>
    </source>
</reference>
<dbReference type="InterPro" id="IPR051044">
    <property type="entry name" value="MAG_DAG_Lipase"/>
</dbReference>